<evidence type="ECO:0000259" key="1">
    <source>
        <dbReference type="Pfam" id="PF18291"/>
    </source>
</evidence>
<dbReference type="AlphaFoldDB" id="A0A1H3ZRA8"/>
<evidence type="ECO:0000313" key="3">
    <source>
        <dbReference type="Proteomes" id="UP000182257"/>
    </source>
</evidence>
<protein>
    <submittedName>
        <fullName evidence="2">DNA-binding protein, histone-like, putative</fullName>
    </submittedName>
</protein>
<dbReference type="Pfam" id="PF18291">
    <property type="entry name" value="HU-HIG"/>
    <property type="match status" value="1"/>
</dbReference>
<sequence length="155" mass="18064">MQQKRIMAIQYRLLQNKIKGSKNYGKYYAHTVKQGVISLEDIEEMIEENCTAKASDVRLVLRELFDTVKFYMQNVYTVDLKEMGKLSISVKSVCVDDPKEFRRDRHITGFKCNYTPEGKRYSAYGPEKNGHIHRSILDGCEAIETQYYNTTSKDK</sequence>
<evidence type="ECO:0000313" key="2">
    <source>
        <dbReference type="EMBL" id="SEA25822.1"/>
    </source>
</evidence>
<organism evidence="2 3">
    <name type="scientific">Xylanibacter ruminicola</name>
    <name type="common">Prevotella ruminicola</name>
    <dbReference type="NCBI Taxonomy" id="839"/>
    <lineage>
        <taxon>Bacteria</taxon>
        <taxon>Pseudomonadati</taxon>
        <taxon>Bacteroidota</taxon>
        <taxon>Bacteroidia</taxon>
        <taxon>Bacteroidales</taxon>
        <taxon>Prevotellaceae</taxon>
        <taxon>Xylanibacter</taxon>
    </lineage>
</organism>
<gene>
    <name evidence="2" type="ORF">SAMN05216462_0879</name>
</gene>
<feature type="domain" description="HU" evidence="1">
    <location>
        <begin position="7"/>
        <end position="119"/>
    </location>
</feature>
<dbReference type="GO" id="GO:0003677">
    <property type="term" value="F:DNA binding"/>
    <property type="evidence" value="ECO:0007669"/>
    <property type="project" value="UniProtKB-KW"/>
</dbReference>
<name>A0A1H3ZRA8_XYLRU</name>
<dbReference type="InterPro" id="IPR041607">
    <property type="entry name" value="HU-HIG"/>
</dbReference>
<keyword evidence="2" id="KW-0238">DNA-binding</keyword>
<dbReference type="Proteomes" id="UP000182257">
    <property type="component" value="Unassembled WGS sequence"/>
</dbReference>
<proteinExistence type="predicted"/>
<accession>A0A1H3ZRA8</accession>
<reference evidence="2 3" key="1">
    <citation type="submission" date="2016-10" db="EMBL/GenBank/DDBJ databases">
        <authorList>
            <person name="de Groot N.N."/>
        </authorList>
    </citation>
    <scope>NUCLEOTIDE SEQUENCE [LARGE SCALE GENOMIC DNA]</scope>
    <source>
        <strain evidence="2 3">D31d</strain>
    </source>
</reference>
<dbReference type="EMBL" id="FNRF01000002">
    <property type="protein sequence ID" value="SEA25822.1"/>
    <property type="molecule type" value="Genomic_DNA"/>
</dbReference>